<gene>
    <name evidence="7" type="ORF">AAF454_00690</name>
</gene>
<sequence length="226" mass="24617">MLQTISYMLLTIVIFFFMTWLYKRTGISFLFPILTSTIVLLLILIFAKIPYDTYMQGGRVINFFLGPAVVGMAYPLYTQWDVIMRFKKTILSSVVVAMFAGMVSVIILGLLFQLDEQMLRSFLPKSITSPVAIQISDAIGGIPQMTVLFVIIAGITGAIGGPGIYRLLKIDTPVSKGVAMGSAAHGIGVSKLTEYGELTLSIGSVAMTLSAILGSFLCPVVIYLFF</sequence>
<evidence type="ECO:0000256" key="5">
    <source>
        <dbReference type="ARBA" id="ARBA00023136"/>
    </source>
</evidence>
<name>A0ABU9LIU9_9BACL</name>
<comment type="subcellular location">
    <subcellularLocation>
        <location evidence="1">Cell membrane</location>
        <topology evidence="1">Multi-pass membrane protein</topology>
    </subcellularLocation>
</comment>
<feature type="transmembrane region" description="Helical" evidence="6">
    <location>
        <begin position="200"/>
        <end position="225"/>
    </location>
</feature>
<dbReference type="Proteomes" id="UP001398420">
    <property type="component" value="Unassembled WGS sequence"/>
</dbReference>
<dbReference type="PANTHER" id="PTHR30249">
    <property type="entry name" value="PUTATIVE SEROTONIN TRANSPORTER"/>
    <property type="match status" value="1"/>
</dbReference>
<evidence type="ECO:0000256" key="3">
    <source>
        <dbReference type="ARBA" id="ARBA00022692"/>
    </source>
</evidence>
<evidence type="ECO:0000256" key="2">
    <source>
        <dbReference type="ARBA" id="ARBA00022475"/>
    </source>
</evidence>
<dbReference type="Pfam" id="PF04172">
    <property type="entry name" value="LrgB"/>
    <property type="match status" value="1"/>
</dbReference>
<keyword evidence="2" id="KW-1003">Cell membrane</keyword>
<evidence type="ECO:0000313" key="7">
    <source>
        <dbReference type="EMBL" id="MEL5986933.1"/>
    </source>
</evidence>
<keyword evidence="5 6" id="KW-0472">Membrane</keyword>
<organism evidence="7 8">
    <name type="scientific">Kurthia gibsonii</name>
    <dbReference type="NCBI Taxonomy" id="33946"/>
    <lineage>
        <taxon>Bacteria</taxon>
        <taxon>Bacillati</taxon>
        <taxon>Bacillota</taxon>
        <taxon>Bacilli</taxon>
        <taxon>Bacillales</taxon>
        <taxon>Caryophanaceae</taxon>
        <taxon>Kurthia</taxon>
    </lineage>
</organism>
<accession>A0ABU9LIU9</accession>
<protein>
    <submittedName>
        <fullName evidence="7">LrgB family protein</fullName>
    </submittedName>
</protein>
<feature type="transmembrane region" description="Helical" evidence="6">
    <location>
        <begin position="29"/>
        <end position="47"/>
    </location>
</feature>
<dbReference type="PANTHER" id="PTHR30249:SF17">
    <property type="entry name" value="HOLIN-LIKE PROTEIN CIDB"/>
    <property type="match status" value="1"/>
</dbReference>
<reference evidence="7 8" key="1">
    <citation type="submission" date="2024-04" db="EMBL/GenBank/DDBJ databases">
        <authorList>
            <person name="Wu Y.S."/>
            <person name="Zhang L."/>
        </authorList>
    </citation>
    <scope>NUCLEOTIDE SEQUENCE [LARGE SCALE GENOMIC DNA]</scope>
    <source>
        <strain evidence="7 8">KG-01</strain>
    </source>
</reference>
<keyword evidence="8" id="KW-1185">Reference proteome</keyword>
<dbReference type="RefSeq" id="WP_342302572.1">
    <property type="nucleotide sequence ID" value="NZ_JBCEWA010000001.1"/>
</dbReference>
<evidence type="ECO:0000256" key="1">
    <source>
        <dbReference type="ARBA" id="ARBA00004651"/>
    </source>
</evidence>
<evidence type="ECO:0000313" key="8">
    <source>
        <dbReference type="Proteomes" id="UP001398420"/>
    </source>
</evidence>
<evidence type="ECO:0000256" key="6">
    <source>
        <dbReference type="SAM" id="Phobius"/>
    </source>
</evidence>
<evidence type="ECO:0000256" key="4">
    <source>
        <dbReference type="ARBA" id="ARBA00022989"/>
    </source>
</evidence>
<feature type="transmembrane region" description="Helical" evidence="6">
    <location>
        <begin position="147"/>
        <end position="168"/>
    </location>
</feature>
<keyword evidence="4 6" id="KW-1133">Transmembrane helix</keyword>
<dbReference type="EMBL" id="JBCEWA010000001">
    <property type="protein sequence ID" value="MEL5986933.1"/>
    <property type="molecule type" value="Genomic_DNA"/>
</dbReference>
<feature type="transmembrane region" description="Helical" evidence="6">
    <location>
        <begin position="6"/>
        <end position="22"/>
    </location>
</feature>
<keyword evidence="3 6" id="KW-0812">Transmembrane</keyword>
<feature type="transmembrane region" description="Helical" evidence="6">
    <location>
        <begin position="59"/>
        <end position="77"/>
    </location>
</feature>
<proteinExistence type="predicted"/>
<comment type="caution">
    <text evidence="7">The sequence shown here is derived from an EMBL/GenBank/DDBJ whole genome shotgun (WGS) entry which is preliminary data.</text>
</comment>
<feature type="transmembrane region" description="Helical" evidence="6">
    <location>
        <begin position="89"/>
        <end position="112"/>
    </location>
</feature>
<dbReference type="InterPro" id="IPR007300">
    <property type="entry name" value="CidB/LrgB"/>
</dbReference>